<dbReference type="EC" id="2.3.2.27" evidence="2"/>
<reference evidence="5" key="1">
    <citation type="journal article" date="2013" name="Nature">
        <title>Draft genome of the wheat A-genome progenitor Triticum urartu.</title>
        <authorList>
            <person name="Ling H.Q."/>
            <person name="Zhao S."/>
            <person name="Liu D."/>
            <person name="Wang J."/>
            <person name="Sun H."/>
            <person name="Zhang C."/>
            <person name="Fan H."/>
            <person name="Li D."/>
            <person name="Dong L."/>
            <person name="Tao Y."/>
            <person name="Gao C."/>
            <person name="Wu H."/>
            <person name="Li Y."/>
            <person name="Cui Y."/>
            <person name="Guo X."/>
            <person name="Zheng S."/>
            <person name="Wang B."/>
            <person name="Yu K."/>
            <person name="Liang Q."/>
            <person name="Yang W."/>
            <person name="Lou X."/>
            <person name="Chen J."/>
            <person name="Feng M."/>
            <person name="Jian J."/>
            <person name="Zhang X."/>
            <person name="Luo G."/>
            <person name="Jiang Y."/>
            <person name="Liu J."/>
            <person name="Wang Z."/>
            <person name="Sha Y."/>
            <person name="Zhang B."/>
            <person name="Wu H."/>
            <person name="Tang D."/>
            <person name="Shen Q."/>
            <person name="Xue P."/>
            <person name="Zou S."/>
            <person name="Wang X."/>
            <person name="Liu X."/>
            <person name="Wang F."/>
            <person name="Yang Y."/>
            <person name="An X."/>
            <person name="Dong Z."/>
            <person name="Zhang K."/>
            <person name="Zhang X."/>
            <person name="Luo M.C."/>
            <person name="Dvorak J."/>
            <person name="Tong Y."/>
            <person name="Wang J."/>
            <person name="Yang H."/>
            <person name="Li Z."/>
            <person name="Wang D."/>
            <person name="Zhang A."/>
            <person name="Wang J."/>
        </authorList>
    </citation>
    <scope>NUCLEOTIDE SEQUENCE</scope>
    <source>
        <strain evidence="5">cv. G1812</strain>
    </source>
</reference>
<dbReference type="PANTHER" id="PTHR45647:SF18">
    <property type="entry name" value="U-BOX DOMAIN-CONTAINING PROTEIN 33"/>
    <property type="match status" value="1"/>
</dbReference>
<evidence type="ECO:0000313" key="4">
    <source>
        <dbReference type="EnsemblPlants" id="TuG1812G0600003631.01.T02"/>
    </source>
</evidence>
<evidence type="ECO:0000313" key="5">
    <source>
        <dbReference type="Proteomes" id="UP000015106"/>
    </source>
</evidence>
<dbReference type="EnsemblPlants" id="TuG1812G0600003631.01.T02">
    <property type="protein sequence ID" value="TuG1812G0600003631.01.T02"/>
    <property type="gene ID" value="TuG1812G0600003631.01"/>
</dbReference>
<reference evidence="4" key="3">
    <citation type="submission" date="2022-06" db="UniProtKB">
        <authorList>
            <consortium name="EnsemblPlants"/>
        </authorList>
    </citation>
    <scope>IDENTIFICATION</scope>
</reference>
<dbReference type="Gene3D" id="3.40.50.620">
    <property type="entry name" value="HUPs"/>
    <property type="match status" value="1"/>
</dbReference>
<proteinExistence type="predicted"/>
<evidence type="ECO:0000256" key="2">
    <source>
        <dbReference type="ARBA" id="ARBA00012483"/>
    </source>
</evidence>
<accession>A0A8R7UZB7</accession>
<evidence type="ECO:0000256" key="1">
    <source>
        <dbReference type="ARBA" id="ARBA00000900"/>
    </source>
</evidence>
<reference evidence="4" key="2">
    <citation type="submission" date="2018-03" db="EMBL/GenBank/DDBJ databases">
        <title>The Triticum urartu genome reveals the dynamic nature of wheat genome evolution.</title>
        <authorList>
            <person name="Ling H."/>
            <person name="Ma B."/>
            <person name="Shi X."/>
            <person name="Liu H."/>
            <person name="Dong L."/>
            <person name="Sun H."/>
            <person name="Cao Y."/>
            <person name="Gao Q."/>
            <person name="Zheng S."/>
            <person name="Li Y."/>
            <person name="Yu Y."/>
            <person name="Du H."/>
            <person name="Qi M."/>
            <person name="Li Y."/>
            <person name="Yu H."/>
            <person name="Cui Y."/>
            <person name="Wang N."/>
            <person name="Chen C."/>
            <person name="Wu H."/>
            <person name="Zhao Y."/>
            <person name="Zhang J."/>
            <person name="Li Y."/>
            <person name="Zhou W."/>
            <person name="Zhang B."/>
            <person name="Hu W."/>
            <person name="Eijk M."/>
            <person name="Tang J."/>
            <person name="Witsenboer H."/>
            <person name="Zhao S."/>
            <person name="Li Z."/>
            <person name="Zhang A."/>
            <person name="Wang D."/>
            <person name="Liang C."/>
        </authorList>
    </citation>
    <scope>NUCLEOTIDE SEQUENCE [LARGE SCALE GENOMIC DNA]</scope>
    <source>
        <strain evidence="4">cv. G1812</strain>
    </source>
</reference>
<protein>
    <recommendedName>
        <fullName evidence="2">RING-type E3 ubiquitin transferase</fullName>
        <ecNumber evidence="2">2.3.2.27</ecNumber>
    </recommendedName>
</protein>
<comment type="catalytic activity">
    <reaction evidence="1">
        <text>S-ubiquitinyl-[E2 ubiquitin-conjugating enzyme]-L-cysteine + [acceptor protein]-L-lysine = [E2 ubiquitin-conjugating enzyme]-L-cysteine + N(6)-ubiquitinyl-[acceptor protein]-L-lysine.</text>
        <dbReference type="EC" id="2.3.2.27"/>
    </reaction>
</comment>
<organism evidence="4 5">
    <name type="scientific">Triticum urartu</name>
    <name type="common">Red wild einkorn</name>
    <name type="synonym">Crithodium urartu</name>
    <dbReference type="NCBI Taxonomy" id="4572"/>
    <lineage>
        <taxon>Eukaryota</taxon>
        <taxon>Viridiplantae</taxon>
        <taxon>Streptophyta</taxon>
        <taxon>Embryophyta</taxon>
        <taxon>Tracheophyta</taxon>
        <taxon>Spermatophyta</taxon>
        <taxon>Magnoliopsida</taxon>
        <taxon>Liliopsida</taxon>
        <taxon>Poales</taxon>
        <taxon>Poaceae</taxon>
        <taxon>BOP clade</taxon>
        <taxon>Pooideae</taxon>
        <taxon>Triticodae</taxon>
        <taxon>Triticeae</taxon>
        <taxon>Triticinae</taxon>
        <taxon>Triticum</taxon>
    </lineage>
</organism>
<name>A0A8R7UZB7_TRIUA</name>
<keyword evidence="3" id="KW-0833">Ubl conjugation pathway</keyword>
<keyword evidence="5" id="KW-1185">Reference proteome</keyword>
<gene>
    <name evidence="4" type="primary">LOC125514934</name>
</gene>
<dbReference type="AlphaFoldDB" id="A0A8R7UZB7"/>
<dbReference type="GO" id="GO:0061630">
    <property type="term" value="F:ubiquitin protein ligase activity"/>
    <property type="evidence" value="ECO:0007669"/>
    <property type="project" value="UniProtKB-EC"/>
</dbReference>
<dbReference type="InterPro" id="IPR014729">
    <property type="entry name" value="Rossmann-like_a/b/a_fold"/>
</dbReference>
<sequence>MDQEEVHIAVGKNFKREKANILWAAANFPRATLVLVNVHWPSKWMPFMGGELLYKFADEKEKQMHRDKQTEATVRMLLQYKSLCDTREVKAHYITHDDILVGLVNLIKKLKIKRIVIGSRKMAKQEELRKCCQVWVVLNGKYMSTRYSLS</sequence>
<dbReference type="Gramene" id="TuG1812G0600003631.01.T02">
    <property type="protein sequence ID" value="TuG1812G0600003631.01.T02"/>
    <property type="gene ID" value="TuG1812G0600003631.01"/>
</dbReference>
<dbReference type="InterPro" id="IPR051348">
    <property type="entry name" value="U-box_ubiquitin_ligases"/>
</dbReference>
<dbReference type="SUPFAM" id="SSF52402">
    <property type="entry name" value="Adenine nucleotide alpha hydrolases-like"/>
    <property type="match status" value="1"/>
</dbReference>
<dbReference type="Proteomes" id="UP000015106">
    <property type="component" value="Chromosome 6"/>
</dbReference>
<evidence type="ECO:0000256" key="3">
    <source>
        <dbReference type="ARBA" id="ARBA00022786"/>
    </source>
</evidence>
<dbReference type="PANTHER" id="PTHR45647">
    <property type="entry name" value="OS02G0152300 PROTEIN"/>
    <property type="match status" value="1"/>
</dbReference>